<name>A0A251UEU4_HELAN</name>
<evidence type="ECO:0000313" key="3">
    <source>
        <dbReference type="EMBL" id="KAF5771142.1"/>
    </source>
</evidence>
<dbReference type="EMBL" id="MNCJ02000329">
    <property type="protein sequence ID" value="KAF5771142.1"/>
    <property type="molecule type" value="Genomic_DNA"/>
</dbReference>
<reference evidence="4" key="2">
    <citation type="submission" date="2017-02" db="EMBL/GenBank/DDBJ databases">
        <title>Sunflower complete genome.</title>
        <authorList>
            <person name="Langlade N."/>
            <person name="Munos S."/>
        </authorList>
    </citation>
    <scope>NUCLEOTIDE SEQUENCE [LARGE SCALE GENOMIC DNA]</scope>
    <source>
        <tissue evidence="4">Leaves</tissue>
    </source>
</reference>
<dbReference type="EMBL" id="CM007895">
    <property type="protein sequence ID" value="OTG21877.1"/>
    <property type="molecule type" value="Genomic_DNA"/>
</dbReference>
<feature type="domain" description="ARID" evidence="2">
    <location>
        <begin position="392"/>
        <end position="484"/>
    </location>
</feature>
<dbReference type="InterPro" id="IPR054722">
    <property type="entry name" value="PolX-like_BBD"/>
</dbReference>
<dbReference type="Gramene" id="mRNA:HanXRQr2_Chr14g0667271">
    <property type="protein sequence ID" value="CDS:HanXRQr2_Chr14g0667271.1"/>
    <property type="gene ID" value="HanXRQr2_Chr14g0667271"/>
</dbReference>
<keyword evidence="1" id="KW-1133">Transmembrane helix</keyword>
<proteinExistence type="predicted"/>
<evidence type="ECO:0000256" key="1">
    <source>
        <dbReference type="SAM" id="Phobius"/>
    </source>
</evidence>
<evidence type="ECO:0000313" key="4">
    <source>
        <dbReference type="EMBL" id="OTG21877.1"/>
    </source>
</evidence>
<dbReference type="InParanoid" id="A0A251UEU4"/>
<reference evidence="3 5" key="1">
    <citation type="journal article" date="2017" name="Nature">
        <title>The sunflower genome provides insights into oil metabolism, flowering and Asterid evolution.</title>
        <authorList>
            <person name="Badouin H."/>
            <person name="Gouzy J."/>
            <person name="Grassa C.J."/>
            <person name="Murat F."/>
            <person name="Staton S.E."/>
            <person name="Cottret L."/>
            <person name="Lelandais-Briere C."/>
            <person name="Owens G.L."/>
            <person name="Carrere S."/>
            <person name="Mayjonade B."/>
            <person name="Legrand L."/>
            <person name="Gill N."/>
            <person name="Kane N.C."/>
            <person name="Bowers J.E."/>
            <person name="Hubner S."/>
            <person name="Bellec A."/>
            <person name="Berard A."/>
            <person name="Berges H."/>
            <person name="Blanchet N."/>
            <person name="Boniface M.C."/>
            <person name="Brunel D."/>
            <person name="Catrice O."/>
            <person name="Chaidir N."/>
            <person name="Claudel C."/>
            <person name="Donnadieu C."/>
            <person name="Faraut T."/>
            <person name="Fievet G."/>
            <person name="Helmstetter N."/>
            <person name="King M."/>
            <person name="Knapp S.J."/>
            <person name="Lai Z."/>
            <person name="Le Paslier M.C."/>
            <person name="Lippi Y."/>
            <person name="Lorenzon L."/>
            <person name="Mandel J.R."/>
            <person name="Marage G."/>
            <person name="Marchand G."/>
            <person name="Marquand E."/>
            <person name="Bret-Mestries E."/>
            <person name="Morien E."/>
            <person name="Nambeesan S."/>
            <person name="Nguyen T."/>
            <person name="Pegot-Espagnet P."/>
            <person name="Pouilly N."/>
            <person name="Raftis F."/>
            <person name="Sallet E."/>
            <person name="Schiex T."/>
            <person name="Thomas J."/>
            <person name="Vandecasteele C."/>
            <person name="Vares D."/>
            <person name="Vear F."/>
            <person name="Vautrin S."/>
            <person name="Crespi M."/>
            <person name="Mangin B."/>
            <person name="Burke J.M."/>
            <person name="Salse J."/>
            <person name="Munos S."/>
            <person name="Vincourt P."/>
            <person name="Rieseberg L.H."/>
            <person name="Langlade N.B."/>
        </authorList>
    </citation>
    <scope>NUCLEOTIDE SEQUENCE [LARGE SCALE GENOMIC DNA]</scope>
    <source>
        <strain evidence="5">cv. SF193</strain>
        <tissue evidence="3">Leaves</tissue>
    </source>
</reference>
<dbReference type="PANTHER" id="PTHR46410">
    <property type="entry name" value="AT-RICH INTERACTIVE DOMAIN-CONTAINING PROTEIN 2"/>
    <property type="match status" value="1"/>
</dbReference>
<dbReference type="Pfam" id="PF01388">
    <property type="entry name" value="ARID"/>
    <property type="match status" value="1"/>
</dbReference>
<dbReference type="PANTHER" id="PTHR46410:SF26">
    <property type="entry name" value="BULB-TYPE LECTIN DOMAIN-CONTAINING PROTEIN-RELATED"/>
    <property type="match status" value="1"/>
</dbReference>
<dbReference type="Proteomes" id="UP000215914">
    <property type="component" value="Chromosome 6"/>
</dbReference>
<dbReference type="InterPro" id="IPR036431">
    <property type="entry name" value="ARID_dom_sf"/>
</dbReference>
<accession>A0A251UEU4</accession>
<reference evidence="3" key="3">
    <citation type="submission" date="2020-06" db="EMBL/GenBank/DDBJ databases">
        <title>Helianthus annuus Genome sequencing and assembly Release 2.</title>
        <authorList>
            <person name="Gouzy J."/>
            <person name="Langlade N."/>
            <person name="Munos S."/>
        </authorList>
    </citation>
    <scope>NUCLEOTIDE SEQUENCE</scope>
    <source>
        <tissue evidence="3">Leaves</tissue>
    </source>
</reference>
<dbReference type="GO" id="GO:0003677">
    <property type="term" value="F:DNA binding"/>
    <property type="evidence" value="ECO:0007669"/>
    <property type="project" value="UniProtKB-KW"/>
</dbReference>
<keyword evidence="1" id="KW-0812">Transmembrane</keyword>
<dbReference type="InterPro" id="IPR001606">
    <property type="entry name" value="ARID_dom"/>
</dbReference>
<keyword evidence="5" id="KW-1185">Reference proteome</keyword>
<organism evidence="4 5">
    <name type="scientific">Helianthus annuus</name>
    <name type="common">Common sunflower</name>
    <dbReference type="NCBI Taxonomy" id="4232"/>
    <lineage>
        <taxon>Eukaryota</taxon>
        <taxon>Viridiplantae</taxon>
        <taxon>Streptophyta</taxon>
        <taxon>Embryophyta</taxon>
        <taxon>Tracheophyta</taxon>
        <taxon>Spermatophyta</taxon>
        <taxon>Magnoliopsida</taxon>
        <taxon>eudicotyledons</taxon>
        <taxon>Gunneridae</taxon>
        <taxon>Pentapetalae</taxon>
        <taxon>asterids</taxon>
        <taxon>campanulids</taxon>
        <taxon>Asterales</taxon>
        <taxon>Asteraceae</taxon>
        <taxon>Asteroideae</taxon>
        <taxon>Heliantheae alliance</taxon>
        <taxon>Heliantheae</taxon>
        <taxon>Helianthus</taxon>
    </lineage>
</organism>
<evidence type="ECO:0000259" key="2">
    <source>
        <dbReference type="PROSITE" id="PS51011"/>
    </source>
</evidence>
<dbReference type="Pfam" id="PF22936">
    <property type="entry name" value="Pol_BBD"/>
    <property type="match status" value="1"/>
</dbReference>
<dbReference type="SUPFAM" id="SSF46774">
    <property type="entry name" value="ARID-like"/>
    <property type="match status" value="1"/>
</dbReference>
<gene>
    <name evidence="4" type="ORF">HannXRQ_Chr06g0165321</name>
    <name evidence="3" type="ORF">HanXRQr2_Chr14g0667271</name>
</gene>
<dbReference type="SMART" id="SM00501">
    <property type="entry name" value="BRIGHT"/>
    <property type="match status" value="1"/>
</dbReference>
<feature type="transmembrane region" description="Helical" evidence="1">
    <location>
        <begin position="54"/>
        <end position="74"/>
    </location>
</feature>
<dbReference type="PROSITE" id="PS51011">
    <property type="entry name" value="ARID"/>
    <property type="match status" value="1"/>
</dbReference>
<keyword evidence="4" id="KW-0238">DNA-binding</keyword>
<sequence>MLDMISKLYVISGCLAGTGFQITAPAVTRQNTTAISCGIYVNCRQILLAPRQFLLIKLSTLLSFLSIYTVFSALTMSANQNHVSAALASSYDQDKLDLDFQHSGIRATERHDAGMKPTNTVMPCQHYIDKKNERKRRSRRERLCYYCHLPGHQIYTCKSKENDEESQLIRQAINNGIRTQREEVHCREEMIVTGTDGGQWNDIWYVNPTFCHHFVNNIDVFKRVKHIMGVETRSGMNNFLFIRGVGIAEVKMGNETLSVPSVFYSPDINRNVLSLEQLTLQGFTVRRTGDTCKIFPMFSSPVMNSKNEVTGLTKEEELGIKEKERLQNMCGIDDEFKNDYLNSYFETLNVSDETEIDWNLMILKSLEFHEFNDCKAVISMLDDREYVFKYKYELSKKFEEMVKWFLTEYLGITHRPFPPCTKDNHKIDLLDLYTLVDKDGGYREVTTENLWPIIAKDMGFEYKDGDFIRIVYAMYLDTLEYYYKFKKVQQRVHDKRMVSEEDEVSRGDLKKTNSLGSGRHDAAEELHKEMEPKQVAFYAGVRDDNWNQMKKRKRFNFNQARWAVEEANRSVIKQAHKHNQV</sequence>
<protein>
    <submittedName>
        <fullName evidence="4">Putative ARID DNA-binding domain-containing protein</fullName>
    </submittedName>
    <submittedName>
        <fullName evidence="3">Transcription factor interactor and regulator CCHC(Zn) family</fullName>
    </submittedName>
</protein>
<keyword evidence="1" id="KW-0472">Membrane</keyword>
<dbReference type="CDD" id="cd16100">
    <property type="entry name" value="ARID"/>
    <property type="match status" value="1"/>
</dbReference>
<evidence type="ECO:0000313" key="5">
    <source>
        <dbReference type="Proteomes" id="UP000215914"/>
    </source>
</evidence>
<dbReference type="AlphaFoldDB" id="A0A251UEU4"/>
<dbReference type="Gene3D" id="1.10.150.60">
    <property type="entry name" value="ARID DNA-binding domain"/>
    <property type="match status" value="1"/>
</dbReference>